<dbReference type="InterPro" id="IPR000182">
    <property type="entry name" value="GNAT_dom"/>
</dbReference>
<feature type="compositionally biased region" description="Basic and acidic residues" evidence="1">
    <location>
        <begin position="759"/>
        <end position="774"/>
    </location>
</feature>
<keyword evidence="2" id="KW-0732">Signal</keyword>
<protein>
    <submittedName>
        <fullName evidence="4">Acetyltransferase GNAT domain containing protein</fullName>
    </submittedName>
</protein>
<dbReference type="PROSITE" id="PS51186">
    <property type="entry name" value="GNAT"/>
    <property type="match status" value="1"/>
</dbReference>
<dbReference type="CDD" id="cd04301">
    <property type="entry name" value="NAT_SF"/>
    <property type="match status" value="1"/>
</dbReference>
<keyword evidence="5" id="KW-1185">Reference proteome</keyword>
<feature type="compositionally biased region" description="Polar residues" evidence="1">
    <location>
        <begin position="525"/>
        <end position="540"/>
    </location>
</feature>
<sequence length="819" mass="91450">MKSIQGGGASPFLPPGLLLVTTILLGSSTRLSTTTEALQVHPPLSLQRNPRRPHVSDHVRPGKASTSSISTRNGVSSFPLESALFQSTVLSSSAETSGSSESLKGKPRFVIEKVGGGGSRRAASSHASYYYGDYVNSKVYSDISNLCVQNFFGTTERDIQQSIQTSTQKLELFQSLQPDELRRRRDDVKITSEFFVAYELTEATPEDVEEFRREQELQREQERLRMKNGAKQNQVPYNAHGNDHYYRVDHSIKSPAKMANGYEPYSNRPQGAAAGDVGPVVMGGTLGGVAGRRQAREQANARTQRPLRRYRSGSSTASDGAGSAWNSFPNTRSNDGGGAREYHNSYSSTPFYDPYTMEEIDDPLVMGGNLGSVGPSTRRRQQRRTSRRGTMGPLFAHRRYHQYQHDFEYFQQPQSTQRAVSNNEEWGVEQPFMVDHGHNYNVETGRYDQHVWQNFQEHRHQSPMPHEATSTAHHTYSSIDGGMNFEYHYNPNVDSQQMSSVREYGLPIDDKRVRSTRPKDAPFQAQPQARPTKPTSPNRVESSHFHSPAAGAVHEKEAPMWVKGNLVGFVEVVHVPYSLGDLDDPDMLTAGMKPHRAVLRNLVVAKHARNSGIGTRLLEACERHVQTHWQMNELVAEVDDLWSESNDGSVQEQVSSTESPQTTVVYTAPSAVSFYEKFGYEVVLSDPESKRYDEETGEITGQIQCRRDVMRKMFEGDDNSNKSVTMKEKDAKQTNFNGIKSRQYSETALDVEYEPTGNDSKDTVQKTSRMREDINDPAPCAAELITDPKEGPRPSGSSSKASIACDPEGPNQSIFSSYD</sequence>
<organism evidence="4 5">
    <name type="scientific">Nitzschia inconspicua</name>
    <dbReference type="NCBI Taxonomy" id="303405"/>
    <lineage>
        <taxon>Eukaryota</taxon>
        <taxon>Sar</taxon>
        <taxon>Stramenopiles</taxon>
        <taxon>Ochrophyta</taxon>
        <taxon>Bacillariophyta</taxon>
        <taxon>Bacillariophyceae</taxon>
        <taxon>Bacillariophycidae</taxon>
        <taxon>Bacillariales</taxon>
        <taxon>Bacillariaceae</taxon>
        <taxon>Nitzschia</taxon>
    </lineage>
</organism>
<dbReference type="AlphaFoldDB" id="A0A9K3LF17"/>
<comment type="caution">
    <text evidence="4">The sequence shown here is derived from an EMBL/GenBank/DDBJ whole genome shotgun (WGS) entry which is preliminary data.</text>
</comment>
<dbReference type="Pfam" id="PF13508">
    <property type="entry name" value="Acetyltransf_7"/>
    <property type="match status" value="1"/>
</dbReference>
<feature type="region of interest" description="Disordered" evidence="1">
    <location>
        <begin position="752"/>
        <end position="819"/>
    </location>
</feature>
<evidence type="ECO:0000259" key="3">
    <source>
        <dbReference type="PROSITE" id="PS51186"/>
    </source>
</evidence>
<feature type="signal peptide" evidence="2">
    <location>
        <begin position="1"/>
        <end position="28"/>
    </location>
</feature>
<evidence type="ECO:0000256" key="1">
    <source>
        <dbReference type="SAM" id="MobiDB-lite"/>
    </source>
</evidence>
<name>A0A9K3LF17_9STRA</name>
<reference evidence="4" key="2">
    <citation type="submission" date="2021-04" db="EMBL/GenBank/DDBJ databases">
        <authorList>
            <person name="Podell S."/>
        </authorList>
    </citation>
    <scope>NUCLEOTIDE SEQUENCE</scope>
    <source>
        <strain evidence="4">Hildebrandi</strain>
    </source>
</reference>
<reference evidence="4" key="1">
    <citation type="journal article" date="2021" name="Sci. Rep.">
        <title>Diploid genomic architecture of Nitzschia inconspicua, an elite biomass production diatom.</title>
        <authorList>
            <person name="Oliver A."/>
            <person name="Podell S."/>
            <person name="Pinowska A."/>
            <person name="Traller J.C."/>
            <person name="Smith S.R."/>
            <person name="McClure R."/>
            <person name="Beliaev A."/>
            <person name="Bohutskyi P."/>
            <person name="Hill E.A."/>
            <person name="Rabines A."/>
            <person name="Zheng H."/>
            <person name="Allen L.Z."/>
            <person name="Kuo A."/>
            <person name="Grigoriev I.V."/>
            <person name="Allen A.E."/>
            <person name="Hazlebeck D."/>
            <person name="Allen E.E."/>
        </authorList>
    </citation>
    <scope>NUCLEOTIDE SEQUENCE</scope>
    <source>
        <strain evidence="4">Hildebrandi</strain>
    </source>
</reference>
<accession>A0A9K3LF17</accession>
<gene>
    <name evidence="4" type="ORF">IV203_035447</name>
</gene>
<feature type="compositionally biased region" description="Low complexity" evidence="1">
    <location>
        <begin position="312"/>
        <end position="324"/>
    </location>
</feature>
<evidence type="ECO:0000313" key="5">
    <source>
        <dbReference type="Proteomes" id="UP000693970"/>
    </source>
</evidence>
<feature type="compositionally biased region" description="Polar residues" evidence="1">
    <location>
        <begin position="64"/>
        <end position="73"/>
    </location>
</feature>
<feature type="compositionally biased region" description="Polar residues" evidence="1">
    <location>
        <begin position="810"/>
        <end position="819"/>
    </location>
</feature>
<feature type="compositionally biased region" description="Basic and acidic residues" evidence="1">
    <location>
        <begin position="509"/>
        <end position="520"/>
    </location>
</feature>
<evidence type="ECO:0000313" key="4">
    <source>
        <dbReference type="EMBL" id="KAG7360348.1"/>
    </source>
</evidence>
<evidence type="ECO:0000256" key="2">
    <source>
        <dbReference type="SAM" id="SignalP"/>
    </source>
</evidence>
<feature type="region of interest" description="Disordered" evidence="1">
    <location>
        <begin position="368"/>
        <end position="390"/>
    </location>
</feature>
<proteinExistence type="predicted"/>
<dbReference type="OrthoDB" id="47374at2759"/>
<dbReference type="Proteomes" id="UP000693970">
    <property type="component" value="Unassembled WGS sequence"/>
</dbReference>
<feature type="chain" id="PRO_5039947333" evidence="2">
    <location>
        <begin position="29"/>
        <end position="819"/>
    </location>
</feature>
<feature type="region of interest" description="Disordered" evidence="1">
    <location>
        <begin position="509"/>
        <end position="546"/>
    </location>
</feature>
<feature type="region of interest" description="Disordered" evidence="1">
    <location>
        <begin position="290"/>
        <end position="342"/>
    </location>
</feature>
<dbReference type="EMBL" id="JAGRRH010000013">
    <property type="protein sequence ID" value="KAG7360348.1"/>
    <property type="molecule type" value="Genomic_DNA"/>
</dbReference>
<feature type="region of interest" description="Disordered" evidence="1">
    <location>
        <begin position="35"/>
        <end position="73"/>
    </location>
</feature>
<feature type="compositionally biased region" description="Basic residues" evidence="1">
    <location>
        <begin position="377"/>
        <end position="387"/>
    </location>
</feature>
<feature type="domain" description="N-acetyltransferase" evidence="3">
    <location>
        <begin position="511"/>
        <end position="715"/>
    </location>
</feature>
<dbReference type="GO" id="GO:0016747">
    <property type="term" value="F:acyltransferase activity, transferring groups other than amino-acyl groups"/>
    <property type="evidence" value="ECO:0007669"/>
    <property type="project" value="InterPro"/>
</dbReference>
<feature type="compositionally biased region" description="Polar residues" evidence="1">
    <location>
        <begin position="325"/>
        <end position="334"/>
    </location>
</feature>